<evidence type="ECO:0000313" key="1">
    <source>
        <dbReference type="Proteomes" id="UP000887565"/>
    </source>
</evidence>
<accession>A0A915HR93</accession>
<sequence>MKHYRIKIHNLIFFGVASREPKSVSQKRHRVAKYDKHRAVPLFNNRRSGAVRCRALDQWETSESSAEKSFAHFNIAGCNDRTIFSTTSKS</sequence>
<dbReference type="WBParaSite" id="nRc.2.0.1.t04041-RA">
    <property type="protein sequence ID" value="nRc.2.0.1.t04041-RA"/>
    <property type="gene ID" value="nRc.2.0.1.g04041"/>
</dbReference>
<evidence type="ECO:0000313" key="2">
    <source>
        <dbReference type="WBParaSite" id="nRc.2.0.1.t04041-RA"/>
    </source>
</evidence>
<organism evidence="1 2">
    <name type="scientific">Romanomermis culicivorax</name>
    <name type="common">Nematode worm</name>
    <dbReference type="NCBI Taxonomy" id="13658"/>
    <lineage>
        <taxon>Eukaryota</taxon>
        <taxon>Metazoa</taxon>
        <taxon>Ecdysozoa</taxon>
        <taxon>Nematoda</taxon>
        <taxon>Enoplea</taxon>
        <taxon>Dorylaimia</taxon>
        <taxon>Mermithida</taxon>
        <taxon>Mermithoidea</taxon>
        <taxon>Mermithidae</taxon>
        <taxon>Romanomermis</taxon>
    </lineage>
</organism>
<name>A0A915HR93_ROMCU</name>
<keyword evidence="1" id="KW-1185">Reference proteome</keyword>
<protein>
    <submittedName>
        <fullName evidence="2">Uncharacterized protein</fullName>
    </submittedName>
</protein>
<reference evidence="2" key="1">
    <citation type="submission" date="2022-11" db="UniProtKB">
        <authorList>
            <consortium name="WormBaseParasite"/>
        </authorList>
    </citation>
    <scope>IDENTIFICATION</scope>
</reference>
<dbReference type="Proteomes" id="UP000887565">
    <property type="component" value="Unplaced"/>
</dbReference>
<proteinExistence type="predicted"/>
<dbReference type="AlphaFoldDB" id="A0A915HR93"/>